<organism evidence="9 10">
    <name type="scientific">Laetiporus sulphureus 93-53</name>
    <dbReference type="NCBI Taxonomy" id="1314785"/>
    <lineage>
        <taxon>Eukaryota</taxon>
        <taxon>Fungi</taxon>
        <taxon>Dikarya</taxon>
        <taxon>Basidiomycota</taxon>
        <taxon>Agaricomycotina</taxon>
        <taxon>Agaricomycetes</taxon>
        <taxon>Polyporales</taxon>
        <taxon>Laetiporus</taxon>
    </lineage>
</organism>
<dbReference type="EMBL" id="KV427613">
    <property type="protein sequence ID" value="KZT09082.1"/>
    <property type="molecule type" value="Genomic_DNA"/>
</dbReference>
<dbReference type="STRING" id="1314785.A0A165FJW2"/>
<keyword evidence="5 7" id="KW-0804">Transcription</keyword>
<evidence type="ECO:0000256" key="1">
    <source>
        <dbReference type="ARBA" id="ARBA00004123"/>
    </source>
</evidence>
<dbReference type="InParanoid" id="A0A165FJW2"/>
<dbReference type="AlphaFoldDB" id="A0A165FJW2"/>
<protein>
    <recommendedName>
        <fullName evidence="7">Mediator of RNA polymerase II transcription subunit 9</fullName>
    </recommendedName>
    <alternativeName>
        <fullName evidence="7">Mediator complex subunit 9</fullName>
    </alternativeName>
</protein>
<gene>
    <name evidence="7" type="primary">MED9</name>
    <name evidence="9" type="ORF">LAESUDRAFT_648182</name>
</gene>
<evidence type="ECO:0000313" key="10">
    <source>
        <dbReference type="Proteomes" id="UP000076871"/>
    </source>
</evidence>
<comment type="subunit">
    <text evidence="7">Component of the Mediator complex.</text>
</comment>
<dbReference type="InterPro" id="IPR011425">
    <property type="entry name" value="Med9"/>
</dbReference>
<accession>A0A165FJW2</accession>
<keyword evidence="4 7" id="KW-0010">Activator</keyword>
<keyword evidence="3 7" id="KW-0805">Transcription regulation</keyword>
<feature type="coiled-coil region" evidence="8">
    <location>
        <begin position="31"/>
        <end position="89"/>
    </location>
</feature>
<evidence type="ECO:0000256" key="6">
    <source>
        <dbReference type="ARBA" id="ARBA00023242"/>
    </source>
</evidence>
<keyword evidence="10" id="KW-1185">Reference proteome</keyword>
<keyword evidence="6 7" id="KW-0539">Nucleus</keyword>
<evidence type="ECO:0000313" key="9">
    <source>
        <dbReference type="EMBL" id="KZT09082.1"/>
    </source>
</evidence>
<evidence type="ECO:0000256" key="3">
    <source>
        <dbReference type="ARBA" id="ARBA00023015"/>
    </source>
</evidence>
<evidence type="ECO:0000256" key="8">
    <source>
        <dbReference type="SAM" id="Coils"/>
    </source>
</evidence>
<evidence type="ECO:0000256" key="4">
    <source>
        <dbReference type="ARBA" id="ARBA00023159"/>
    </source>
</evidence>
<sequence length="114" mass="12696">MSSQYENLLLKLITVLELIQQSEIAPTPQTRQALVQATNEYKESLRQAKEAANALPGGELSLEEQDEVIDMLERLRDRKRQQLLEFSANVESISTAVDHVMLEVDSTASTPAGL</sequence>
<dbReference type="Proteomes" id="UP000076871">
    <property type="component" value="Unassembled WGS sequence"/>
</dbReference>
<comment type="similarity">
    <text evidence="2 7">Belongs to the Mediator complex subunit 9 family.</text>
</comment>
<reference evidence="9 10" key="1">
    <citation type="journal article" date="2016" name="Mol. Biol. Evol.">
        <title>Comparative Genomics of Early-Diverging Mushroom-Forming Fungi Provides Insights into the Origins of Lignocellulose Decay Capabilities.</title>
        <authorList>
            <person name="Nagy L.G."/>
            <person name="Riley R."/>
            <person name="Tritt A."/>
            <person name="Adam C."/>
            <person name="Daum C."/>
            <person name="Floudas D."/>
            <person name="Sun H."/>
            <person name="Yadav J.S."/>
            <person name="Pangilinan J."/>
            <person name="Larsson K.H."/>
            <person name="Matsuura K."/>
            <person name="Barry K."/>
            <person name="Labutti K."/>
            <person name="Kuo R."/>
            <person name="Ohm R.A."/>
            <person name="Bhattacharya S.S."/>
            <person name="Shirouzu T."/>
            <person name="Yoshinaga Y."/>
            <person name="Martin F.M."/>
            <person name="Grigoriev I.V."/>
            <person name="Hibbett D.S."/>
        </authorList>
    </citation>
    <scope>NUCLEOTIDE SEQUENCE [LARGE SCALE GENOMIC DNA]</scope>
    <source>
        <strain evidence="9 10">93-53</strain>
    </source>
</reference>
<comment type="subcellular location">
    <subcellularLocation>
        <location evidence="1 7">Nucleus</location>
    </subcellularLocation>
</comment>
<dbReference type="GO" id="GO:0006357">
    <property type="term" value="P:regulation of transcription by RNA polymerase II"/>
    <property type="evidence" value="ECO:0007669"/>
    <property type="project" value="InterPro"/>
</dbReference>
<dbReference type="GO" id="GO:0003712">
    <property type="term" value="F:transcription coregulator activity"/>
    <property type="evidence" value="ECO:0007669"/>
    <property type="project" value="InterPro"/>
</dbReference>
<dbReference type="GO" id="GO:0016592">
    <property type="term" value="C:mediator complex"/>
    <property type="evidence" value="ECO:0007669"/>
    <property type="project" value="InterPro"/>
</dbReference>
<name>A0A165FJW2_9APHY</name>
<keyword evidence="8" id="KW-0175">Coiled coil</keyword>
<proteinExistence type="inferred from homology"/>
<comment type="function">
    <text evidence="7">Component of the Mediator complex, a coactivator involved in the regulated transcription of nearly all RNA polymerase II-dependent genes. Mediator functions as a bridge to convey information from gene-specific regulatory proteins to the basal RNA polymerase II transcription machinery. Mediator is recruited to promoters by direct interactions with regulatory proteins and serves as a scaffold for the assembly of a functional preinitiation complex with RNA polymerase II and the general transcription factors.</text>
</comment>
<evidence type="ECO:0000256" key="5">
    <source>
        <dbReference type="ARBA" id="ARBA00023163"/>
    </source>
</evidence>
<dbReference type="Pfam" id="PF07544">
    <property type="entry name" value="Med9"/>
    <property type="match status" value="1"/>
</dbReference>
<evidence type="ECO:0000256" key="7">
    <source>
        <dbReference type="RuleBase" id="RU364145"/>
    </source>
</evidence>
<evidence type="ECO:0000256" key="2">
    <source>
        <dbReference type="ARBA" id="ARBA00008089"/>
    </source>
</evidence>
<dbReference type="OrthoDB" id="2563275at2759"/>